<feature type="domain" description="Transcription factor IIIC 90kDa subunit N-terminal" evidence="1">
    <location>
        <begin position="24"/>
        <end position="392"/>
    </location>
</feature>
<keyword evidence="3" id="KW-1185">Reference proteome</keyword>
<evidence type="ECO:0000259" key="1">
    <source>
        <dbReference type="Pfam" id="PF12657"/>
    </source>
</evidence>
<dbReference type="InterPro" id="IPR036322">
    <property type="entry name" value="WD40_repeat_dom_sf"/>
</dbReference>
<dbReference type="InterPro" id="IPR015943">
    <property type="entry name" value="WD40/YVTN_repeat-like_dom_sf"/>
</dbReference>
<dbReference type="Gene3D" id="2.130.10.10">
    <property type="entry name" value="YVTN repeat-like/Quinoprotein amine dehydrogenase"/>
    <property type="match status" value="1"/>
</dbReference>
<sequence>MYEISRRSVNTNKYEELYTIWSNSYLALQGDGTIRIFELSYNLRCTDKKIDCIDYSIETPTKSPASDLFGFISKGVSGIDLVQMTMDTALWSYNKHLLQKASDILTFEWSPRGMMWNNGFILAILNNVGHIEFYKKCKKTWTVVQNLSALVIKQLNSTLVRESNDIDTIKVCAYTLVTSAICWAPFINKDNSTYFVTVQKNGIIIFWLIKEEDKNIKVTYIDQINTDFRDIISIKWIPRASNFVMLCSNSEGQIFLLECLLNEKVTLQSSHMLWRHKDRMPVKHCAYVILEDKIMYVCNKHRHLLAQLVTNDNKVLAQHVKNVNDYKITDICKHNNFFYISTVNGCMFKMNYEVTERNLDIQYELINLKDFNQSYELHSCSFSENGAILATTVIDRKIMNRKSQMKLEIIYYTPSDTDFPEFLILLNNPTKKLTNFWDCMEVLRFKMMKWRRLPEYDYKALLLEGETDIYKLKVYLIVLIICNVLEENFKIDKGNLPERSIQIIREKIAIAHSKTLLISLYNKSYQNHIPLSDFEEECFVGCKNYLEVTNKKYKSDLGISNIISLVDKEYNYTCQCCDKIINGFSCEDGHLNAFCSLTYTPIENDDYLVCKSCGVTARYELINDRPMCKFCDLYLQGDL</sequence>
<evidence type="ECO:0000313" key="2">
    <source>
        <dbReference type="EMBL" id="CAG9791539.1"/>
    </source>
</evidence>
<name>A0A9N9WHY9_9NEOP</name>
<dbReference type="InterPro" id="IPR024761">
    <property type="entry name" value="TFIIIC_delta_N"/>
</dbReference>
<proteinExistence type="predicted"/>
<reference evidence="2" key="1">
    <citation type="submission" date="2021-12" db="EMBL/GenBank/DDBJ databases">
        <authorList>
            <person name="King R."/>
        </authorList>
    </citation>
    <scope>NUCLEOTIDE SEQUENCE</scope>
</reference>
<protein>
    <recommendedName>
        <fullName evidence="1">Transcription factor IIIC 90kDa subunit N-terminal domain-containing protein</fullName>
    </recommendedName>
</protein>
<reference evidence="2" key="2">
    <citation type="submission" date="2022-10" db="EMBL/GenBank/DDBJ databases">
        <authorList>
            <consortium name="ENA_rothamsted_submissions"/>
            <consortium name="culmorum"/>
            <person name="King R."/>
        </authorList>
    </citation>
    <scope>NUCLEOTIDE SEQUENCE</scope>
</reference>
<evidence type="ECO:0000313" key="3">
    <source>
        <dbReference type="Proteomes" id="UP001153714"/>
    </source>
</evidence>
<dbReference type="Pfam" id="PF12657">
    <property type="entry name" value="TFIIIC_delta"/>
    <property type="match status" value="1"/>
</dbReference>
<dbReference type="OrthoDB" id="6021743at2759"/>
<accession>A0A9N9WHY9</accession>
<gene>
    <name evidence="2" type="ORF">DIATSA_LOCUS9148</name>
</gene>
<dbReference type="EMBL" id="OU893334">
    <property type="protein sequence ID" value="CAG9791539.1"/>
    <property type="molecule type" value="Genomic_DNA"/>
</dbReference>
<dbReference type="SUPFAM" id="SSF50978">
    <property type="entry name" value="WD40 repeat-like"/>
    <property type="match status" value="1"/>
</dbReference>
<dbReference type="Proteomes" id="UP001153714">
    <property type="component" value="Chromosome 3"/>
</dbReference>
<organism evidence="2 3">
    <name type="scientific">Diatraea saccharalis</name>
    <name type="common">sugarcane borer</name>
    <dbReference type="NCBI Taxonomy" id="40085"/>
    <lineage>
        <taxon>Eukaryota</taxon>
        <taxon>Metazoa</taxon>
        <taxon>Ecdysozoa</taxon>
        <taxon>Arthropoda</taxon>
        <taxon>Hexapoda</taxon>
        <taxon>Insecta</taxon>
        <taxon>Pterygota</taxon>
        <taxon>Neoptera</taxon>
        <taxon>Endopterygota</taxon>
        <taxon>Lepidoptera</taxon>
        <taxon>Glossata</taxon>
        <taxon>Ditrysia</taxon>
        <taxon>Pyraloidea</taxon>
        <taxon>Crambidae</taxon>
        <taxon>Crambinae</taxon>
        <taxon>Diatraea</taxon>
    </lineage>
</organism>
<dbReference type="AlphaFoldDB" id="A0A9N9WHY9"/>